<name>A0AAF1B8W7_DAUCS</name>
<evidence type="ECO:0008006" key="5">
    <source>
        <dbReference type="Google" id="ProtNLM"/>
    </source>
</evidence>
<feature type="compositionally biased region" description="Polar residues" evidence="2">
    <location>
        <begin position="76"/>
        <end position="87"/>
    </location>
</feature>
<feature type="region of interest" description="Disordered" evidence="2">
    <location>
        <begin position="1075"/>
        <end position="1102"/>
    </location>
</feature>
<dbReference type="PANTHER" id="PTHR34805">
    <property type="entry name" value="PROTEIN MODIFIER OF SNC1 1"/>
    <property type="match status" value="1"/>
</dbReference>
<feature type="compositionally biased region" description="Basic and acidic residues" evidence="2">
    <location>
        <begin position="1395"/>
        <end position="1409"/>
    </location>
</feature>
<dbReference type="InterPro" id="IPR038808">
    <property type="entry name" value="MOS1-like"/>
</dbReference>
<feature type="compositionally biased region" description="Basic residues" evidence="2">
    <location>
        <begin position="956"/>
        <end position="967"/>
    </location>
</feature>
<feature type="region of interest" description="Disordered" evidence="2">
    <location>
        <begin position="165"/>
        <end position="207"/>
    </location>
</feature>
<proteinExistence type="predicted"/>
<feature type="compositionally biased region" description="Basic residues" evidence="2">
    <location>
        <begin position="1253"/>
        <end position="1266"/>
    </location>
</feature>
<feature type="region of interest" description="Disordered" evidence="2">
    <location>
        <begin position="1168"/>
        <end position="1545"/>
    </location>
</feature>
<feature type="compositionally biased region" description="Basic and acidic residues" evidence="2">
    <location>
        <begin position="638"/>
        <end position="649"/>
    </location>
</feature>
<feature type="compositionally biased region" description="Basic and acidic residues" evidence="2">
    <location>
        <begin position="1007"/>
        <end position="1024"/>
    </location>
</feature>
<keyword evidence="4" id="KW-1185">Reference proteome</keyword>
<feature type="compositionally biased region" description="Polar residues" evidence="2">
    <location>
        <begin position="316"/>
        <end position="327"/>
    </location>
</feature>
<organism evidence="3 4">
    <name type="scientific">Daucus carota subsp. sativus</name>
    <name type="common">Carrot</name>
    <dbReference type="NCBI Taxonomy" id="79200"/>
    <lineage>
        <taxon>Eukaryota</taxon>
        <taxon>Viridiplantae</taxon>
        <taxon>Streptophyta</taxon>
        <taxon>Embryophyta</taxon>
        <taxon>Tracheophyta</taxon>
        <taxon>Spermatophyta</taxon>
        <taxon>Magnoliopsida</taxon>
        <taxon>eudicotyledons</taxon>
        <taxon>Gunneridae</taxon>
        <taxon>Pentapetalae</taxon>
        <taxon>asterids</taxon>
        <taxon>campanulids</taxon>
        <taxon>Apiales</taxon>
        <taxon>Apiaceae</taxon>
        <taxon>Apioideae</taxon>
        <taxon>Scandiceae</taxon>
        <taxon>Daucinae</taxon>
        <taxon>Daucus</taxon>
        <taxon>Daucus sect. Daucus</taxon>
    </lineage>
</organism>
<feature type="compositionally biased region" description="Polar residues" evidence="2">
    <location>
        <begin position="1201"/>
        <end position="1212"/>
    </location>
</feature>
<feature type="region of interest" description="Disordered" evidence="2">
    <location>
        <begin position="935"/>
        <end position="1024"/>
    </location>
</feature>
<protein>
    <recommendedName>
        <fullName evidence="5">BAT2 N-terminal domain-containing protein</fullName>
    </recommendedName>
</protein>
<accession>A0AAF1B8W7</accession>
<feature type="compositionally biased region" description="Polar residues" evidence="2">
    <location>
        <begin position="99"/>
        <end position="137"/>
    </location>
</feature>
<dbReference type="PANTHER" id="PTHR34805:SF1">
    <property type="entry name" value="PROTEIN MODIFIER OF SNC1 1"/>
    <property type="match status" value="1"/>
</dbReference>
<feature type="compositionally biased region" description="Polar residues" evidence="2">
    <location>
        <begin position="971"/>
        <end position="986"/>
    </location>
</feature>
<keyword evidence="1" id="KW-0175">Coiled coil</keyword>
<feature type="compositionally biased region" description="Polar residues" evidence="2">
    <location>
        <begin position="1086"/>
        <end position="1096"/>
    </location>
</feature>
<dbReference type="EMBL" id="CP093349">
    <property type="protein sequence ID" value="WOH10565.1"/>
    <property type="molecule type" value="Genomic_DNA"/>
</dbReference>
<feature type="coiled-coil region" evidence="1">
    <location>
        <begin position="735"/>
        <end position="762"/>
    </location>
</feature>
<dbReference type="GO" id="GO:0040029">
    <property type="term" value="P:epigenetic regulation of gene expression"/>
    <property type="evidence" value="ECO:0007669"/>
    <property type="project" value="TreeGrafter"/>
</dbReference>
<feature type="compositionally biased region" description="Low complexity" evidence="2">
    <location>
        <begin position="622"/>
        <end position="633"/>
    </location>
</feature>
<feature type="region of interest" description="Disordered" evidence="2">
    <location>
        <begin position="310"/>
        <end position="339"/>
    </location>
</feature>
<dbReference type="Proteomes" id="UP000077755">
    <property type="component" value="Chromosome 7"/>
</dbReference>
<evidence type="ECO:0000313" key="4">
    <source>
        <dbReference type="Proteomes" id="UP000077755"/>
    </source>
</evidence>
<feature type="compositionally biased region" description="Basic and acidic residues" evidence="2">
    <location>
        <begin position="1452"/>
        <end position="1484"/>
    </location>
</feature>
<feature type="compositionally biased region" description="Polar residues" evidence="2">
    <location>
        <begin position="165"/>
        <end position="175"/>
    </location>
</feature>
<feature type="compositionally biased region" description="Polar residues" evidence="2">
    <location>
        <begin position="1375"/>
        <end position="1392"/>
    </location>
</feature>
<reference evidence="3" key="1">
    <citation type="journal article" date="2016" name="Nat. Genet.">
        <title>A high-quality carrot genome assembly provides new insights into carotenoid accumulation and asterid genome evolution.</title>
        <authorList>
            <person name="Iorizzo M."/>
            <person name="Ellison S."/>
            <person name="Senalik D."/>
            <person name="Zeng P."/>
            <person name="Satapoomin P."/>
            <person name="Huang J."/>
            <person name="Bowman M."/>
            <person name="Iovene M."/>
            <person name="Sanseverino W."/>
            <person name="Cavagnaro P."/>
            <person name="Yildiz M."/>
            <person name="Macko-Podgorni A."/>
            <person name="Moranska E."/>
            <person name="Grzebelus E."/>
            <person name="Grzebelus D."/>
            <person name="Ashrafi H."/>
            <person name="Zheng Z."/>
            <person name="Cheng S."/>
            <person name="Spooner D."/>
            <person name="Van Deynze A."/>
            <person name="Simon P."/>
        </authorList>
    </citation>
    <scope>NUCLEOTIDE SEQUENCE</scope>
    <source>
        <tissue evidence="3">Leaf</tissue>
    </source>
</reference>
<evidence type="ECO:0000256" key="2">
    <source>
        <dbReference type="SAM" id="MobiDB-lite"/>
    </source>
</evidence>
<feature type="compositionally biased region" description="Polar residues" evidence="2">
    <location>
        <begin position="1120"/>
        <end position="1136"/>
    </location>
</feature>
<feature type="region of interest" description="Disordered" evidence="2">
    <location>
        <begin position="400"/>
        <end position="429"/>
    </location>
</feature>
<sequence>MTVLGKVAVPKPINLPSQRLENHGLDQNVEIVPKGSLSWGSRPSSSASNPWGSSGQSPGGDCSNGSPSHAGGRPSSGGSATRPSTAGSDRMQEPVPSVWVSNSRPSSASGVLTSNQTSLTSLRPQSAETRPGSSQLSRFAENIPDSSAAWGRTGNADKLAIGSTKNEGFSLTSGDFPTLGSERDNSVKESDSHEYGAHDRPRSSPGEVAAAYDRTATSESDVKAGNATWKRDDTQHAEDGFESNLNSWQGGYPQQFMNTNVPQHFDAWRGPPMNTPAGLWYRGPPGGPPYGPPVAAGGFPLEPFPYYRPQMPPPSLGNSQPVPQQVPANGPRGHHPKNGDMYRPPIPDAYMHPSMPVRPGFYPRPVPYDNYYGAPMGYNPNERDIPFMGMSAGPPVFNRFPAQNTADHSNTHARAGGREQVESVHVDESRGPYKVLIKQHNEFDAQSEKGSGDNTAPGNVSFPEKGSQQRAVLHNNEWGPDSRREEMHSKRRTQGEYSSSRIYDGRGVHQLNSARVMSSERFDQADRNWGKKSETASAPSSLPEVPHVLAAAPKDSNLLQKIEGLNAKARASDGRQEIASSSSRGEHKYMAQFDAISSASKNNIGSVGLYAERPKSRDIIHSSSQSSVESTSSRRANHGVEGRSKHSSKEMFNEDADVWRKKPLVAECLAPIPTHVGPVPIADNRDHHIYAEASGVTETNLSGKDGGETLTQILDTGDTQTQRARFKELARQRTIQLQREEEERIREQKAKALAKLEELNKRSQTGGIMTEKLEKAPPISGIIVDQKESQVLAEPVKNNPKSDAQDPVMALGSNIVGPAIESSAMRVPESSVPSKKLQMDKSEIAEPVTNAPQTSSLKLDSIGAADVDVKAVLEVNDIGSFKHEQTSCKKMPNIQMEKQYSESLISFGTIGFANIHESMAVEGTAFSKTIPEGIVSSAPPSLPENTSTVVREVSAQRKRSSKSGKNKNKFENPQQGSDQQLQVSKQADSDKAFLESGKMKVSQSQVVKEDVEQLPERDPKVSDESHVKINNHWKSQPPRRISKTGQANKVADRSHVNDATIWAPVRSHHRVDGADVDSRTYAPDSVASTTKNNNLGLKSKRAEMERYVPKQVAKELAHQGTIQNPVSSAGQTTINETAGKRESSFQESSQPSVLEDVVCTVESNIGDSMQGKHAKGHGGWKHRVSTDSSRLHMSSSSYSSKNNQKSTDQQDSFIPEPIVADAWDPSDGWNMPEEPTAVVNSNFGMKDQGVVKGKGKRQPYKGHRNIANKYDDQKNNNGGEMYKKPIQSAALENGQQGRNAAAEEYRVNGERTSSLWQPKSQAYSANAQTGRRSGGGQHVSEEAGRGTKKDSSPFARDAAGALYKDQSEVFPQLHLDQSPSKNKSVGESSNVVYSEGRREKVASAKERPQSHYRHGLGSMDEAAPPDSGDARFGERTSSGYRKHGNQNNRSVRGQELREDWSSGGQDNRHHSVHGNRERQPRNMHFEYQPVGPHNPGKSNNVEGPTGGSHNMGSRYRERGQGQPRRGGSNSYGRKSSAVQADVGYE</sequence>
<feature type="compositionally biased region" description="Basic and acidic residues" evidence="2">
    <location>
        <begin position="1339"/>
        <end position="1351"/>
    </location>
</feature>
<evidence type="ECO:0000313" key="3">
    <source>
        <dbReference type="EMBL" id="WOH10565.1"/>
    </source>
</evidence>
<feature type="compositionally biased region" description="Polar residues" evidence="2">
    <location>
        <begin position="1310"/>
        <end position="1331"/>
    </location>
</feature>
<feature type="region of interest" description="Disordered" evidence="2">
    <location>
        <begin position="1114"/>
        <end position="1153"/>
    </location>
</feature>
<feature type="region of interest" description="Disordered" evidence="2">
    <location>
        <begin position="444"/>
        <end position="544"/>
    </location>
</feature>
<feature type="compositionally biased region" description="Low complexity" evidence="2">
    <location>
        <begin position="1186"/>
        <end position="1200"/>
    </location>
</feature>
<evidence type="ECO:0000256" key="1">
    <source>
        <dbReference type="SAM" id="Coils"/>
    </source>
</evidence>
<feature type="compositionally biased region" description="Basic and acidic residues" evidence="2">
    <location>
        <begin position="518"/>
        <end position="534"/>
    </location>
</feature>
<feature type="compositionally biased region" description="Basic residues" evidence="2">
    <location>
        <begin position="1172"/>
        <end position="1183"/>
    </location>
</feature>
<feature type="compositionally biased region" description="Basic and acidic residues" evidence="2">
    <location>
        <begin position="416"/>
        <end position="429"/>
    </location>
</feature>
<feature type="region of interest" description="Disordered" evidence="2">
    <location>
        <begin position="616"/>
        <end position="649"/>
    </location>
</feature>
<feature type="compositionally biased region" description="Low complexity" evidence="2">
    <location>
        <begin position="35"/>
        <end position="56"/>
    </location>
</feature>
<feature type="compositionally biased region" description="Basic and acidic residues" evidence="2">
    <location>
        <begin position="181"/>
        <end position="202"/>
    </location>
</feature>
<feature type="region of interest" description="Disordered" evidence="2">
    <location>
        <begin position="1"/>
        <end position="153"/>
    </location>
</feature>
<feature type="compositionally biased region" description="Polar residues" evidence="2">
    <location>
        <begin position="1496"/>
        <end position="1511"/>
    </location>
</feature>
<reference evidence="3" key="2">
    <citation type="submission" date="2022-03" db="EMBL/GenBank/DDBJ databases">
        <title>Draft title - Genomic analysis of global carrot germplasm unveils the trajectory of domestication and the origin of high carotenoid orange carrot.</title>
        <authorList>
            <person name="Iorizzo M."/>
            <person name="Ellison S."/>
            <person name="Senalik D."/>
            <person name="Macko-Podgorni A."/>
            <person name="Grzebelus D."/>
            <person name="Bostan H."/>
            <person name="Rolling W."/>
            <person name="Curaba J."/>
            <person name="Simon P."/>
        </authorList>
    </citation>
    <scope>NUCLEOTIDE SEQUENCE</scope>
    <source>
        <tissue evidence="3">Leaf</tissue>
    </source>
</reference>
<feature type="compositionally biased region" description="Polar residues" evidence="2">
    <location>
        <begin position="1435"/>
        <end position="1451"/>
    </location>
</feature>
<gene>
    <name evidence="3" type="ORF">DCAR_0730034</name>
</gene>
<feature type="compositionally biased region" description="Polar residues" evidence="2">
    <location>
        <begin position="1528"/>
        <end position="1538"/>
    </location>
</feature>